<accession>A0A7V2SVU4</accession>
<dbReference type="SMART" id="SM00487">
    <property type="entry name" value="DEXDc"/>
    <property type="match status" value="1"/>
</dbReference>
<organism evidence="15">
    <name type="scientific">Dissulfuribacter thermophilus</name>
    <dbReference type="NCBI Taxonomy" id="1156395"/>
    <lineage>
        <taxon>Bacteria</taxon>
        <taxon>Pseudomonadati</taxon>
        <taxon>Thermodesulfobacteriota</taxon>
        <taxon>Dissulfuribacteria</taxon>
        <taxon>Dissulfuribacterales</taxon>
        <taxon>Dissulfuribacteraceae</taxon>
        <taxon>Dissulfuribacter</taxon>
    </lineage>
</organism>
<dbReference type="Proteomes" id="UP000885797">
    <property type="component" value="Unassembled WGS sequence"/>
</dbReference>
<dbReference type="InterPro" id="IPR027417">
    <property type="entry name" value="P-loop_NTPase"/>
</dbReference>
<dbReference type="GO" id="GO:0006269">
    <property type="term" value="P:DNA replication, synthesis of primer"/>
    <property type="evidence" value="ECO:0007669"/>
    <property type="project" value="UniProtKB-KW"/>
</dbReference>
<keyword evidence="8" id="KW-0067">ATP-binding</keyword>
<dbReference type="NCBIfam" id="TIGR00595">
    <property type="entry name" value="priA"/>
    <property type="match status" value="1"/>
</dbReference>
<dbReference type="PROSITE" id="PS51192">
    <property type="entry name" value="HELICASE_ATP_BIND_1"/>
    <property type="match status" value="1"/>
</dbReference>
<evidence type="ECO:0000256" key="8">
    <source>
        <dbReference type="ARBA" id="ARBA00022840"/>
    </source>
</evidence>
<comment type="catalytic activity">
    <reaction evidence="12">
        <text>ATP + H2O = ADP + phosphate + H(+)</text>
        <dbReference type="Rhea" id="RHEA:13065"/>
        <dbReference type="ChEBI" id="CHEBI:15377"/>
        <dbReference type="ChEBI" id="CHEBI:15378"/>
        <dbReference type="ChEBI" id="CHEBI:30616"/>
        <dbReference type="ChEBI" id="CHEBI:43474"/>
        <dbReference type="ChEBI" id="CHEBI:456216"/>
        <dbReference type="EC" id="5.6.2.4"/>
    </reaction>
</comment>
<evidence type="ECO:0000256" key="1">
    <source>
        <dbReference type="ARBA" id="ARBA00022515"/>
    </source>
</evidence>
<comment type="caution">
    <text evidence="15">The sequence shown here is derived from an EMBL/GenBank/DDBJ whole genome shotgun (WGS) entry which is preliminary data.</text>
</comment>
<dbReference type="PANTHER" id="PTHR30580">
    <property type="entry name" value="PRIMOSOMAL PROTEIN N"/>
    <property type="match status" value="1"/>
</dbReference>
<gene>
    <name evidence="15" type="primary">priA</name>
    <name evidence="15" type="ORF">ENJ63_03325</name>
</gene>
<dbReference type="PROSITE" id="PS51194">
    <property type="entry name" value="HELICASE_CTER"/>
    <property type="match status" value="1"/>
</dbReference>
<dbReference type="GO" id="GO:0006310">
    <property type="term" value="P:DNA recombination"/>
    <property type="evidence" value="ECO:0007669"/>
    <property type="project" value="InterPro"/>
</dbReference>
<dbReference type="GO" id="GO:0005524">
    <property type="term" value="F:ATP binding"/>
    <property type="evidence" value="ECO:0007669"/>
    <property type="project" value="UniProtKB-KW"/>
</dbReference>
<dbReference type="Pfam" id="PF00270">
    <property type="entry name" value="DEAD"/>
    <property type="match status" value="1"/>
</dbReference>
<evidence type="ECO:0000256" key="5">
    <source>
        <dbReference type="ARBA" id="ARBA00022801"/>
    </source>
</evidence>
<evidence type="ECO:0000259" key="13">
    <source>
        <dbReference type="PROSITE" id="PS51192"/>
    </source>
</evidence>
<dbReference type="InterPro" id="IPR005259">
    <property type="entry name" value="PriA"/>
</dbReference>
<dbReference type="InterPro" id="IPR014001">
    <property type="entry name" value="Helicase_ATP-bd"/>
</dbReference>
<feature type="domain" description="Helicase C-terminal" evidence="14">
    <location>
        <begin position="347"/>
        <end position="519"/>
    </location>
</feature>
<evidence type="ECO:0000256" key="11">
    <source>
        <dbReference type="ARBA" id="ARBA00034808"/>
    </source>
</evidence>
<evidence type="ECO:0000256" key="7">
    <source>
        <dbReference type="ARBA" id="ARBA00022833"/>
    </source>
</evidence>
<dbReference type="CDD" id="cd17929">
    <property type="entry name" value="DEXHc_priA"/>
    <property type="match status" value="1"/>
</dbReference>
<reference evidence="15" key="1">
    <citation type="journal article" date="2020" name="mSystems">
        <title>Genome- and Community-Level Interaction Insights into Carbon Utilization and Element Cycling Functions of Hydrothermarchaeota in Hydrothermal Sediment.</title>
        <authorList>
            <person name="Zhou Z."/>
            <person name="Liu Y."/>
            <person name="Xu W."/>
            <person name="Pan J."/>
            <person name="Luo Z.H."/>
            <person name="Li M."/>
        </authorList>
    </citation>
    <scope>NUCLEOTIDE SEQUENCE [LARGE SCALE GENOMIC DNA]</scope>
    <source>
        <strain evidence="15">HyVt-503</strain>
    </source>
</reference>
<evidence type="ECO:0000256" key="10">
    <source>
        <dbReference type="ARBA" id="ARBA00023235"/>
    </source>
</evidence>
<evidence type="ECO:0000256" key="3">
    <source>
        <dbReference type="ARBA" id="ARBA00022723"/>
    </source>
</evidence>
<dbReference type="GO" id="GO:0043138">
    <property type="term" value="F:3'-5' DNA helicase activity"/>
    <property type="evidence" value="ECO:0007669"/>
    <property type="project" value="UniProtKB-EC"/>
</dbReference>
<dbReference type="Pfam" id="PF18074">
    <property type="entry name" value="PriA_C"/>
    <property type="match status" value="1"/>
</dbReference>
<dbReference type="PANTHER" id="PTHR30580:SF0">
    <property type="entry name" value="PRIMOSOMAL PROTEIN N"/>
    <property type="match status" value="1"/>
</dbReference>
<dbReference type="InterPro" id="IPR041236">
    <property type="entry name" value="PriA_C"/>
</dbReference>
<keyword evidence="5" id="KW-0378">Hydrolase</keyword>
<evidence type="ECO:0000256" key="6">
    <source>
        <dbReference type="ARBA" id="ARBA00022806"/>
    </source>
</evidence>
<name>A0A7V2SVU4_9BACT</name>
<evidence type="ECO:0000313" key="15">
    <source>
        <dbReference type="EMBL" id="HFC46893.1"/>
    </source>
</evidence>
<proteinExistence type="inferred from homology"/>
<protein>
    <recommendedName>
        <fullName evidence="11">DNA 3'-5' helicase</fullName>
        <ecNumber evidence="11">5.6.2.4</ecNumber>
    </recommendedName>
</protein>
<keyword evidence="1" id="KW-0639">Primosome</keyword>
<keyword evidence="10" id="KW-0413">Isomerase</keyword>
<dbReference type="GO" id="GO:0046872">
    <property type="term" value="F:metal ion binding"/>
    <property type="evidence" value="ECO:0007669"/>
    <property type="project" value="UniProtKB-KW"/>
</dbReference>
<evidence type="ECO:0000256" key="9">
    <source>
        <dbReference type="ARBA" id="ARBA00023125"/>
    </source>
</evidence>
<dbReference type="GO" id="GO:1990077">
    <property type="term" value="C:primosome complex"/>
    <property type="evidence" value="ECO:0007669"/>
    <property type="project" value="UniProtKB-KW"/>
</dbReference>
<dbReference type="Gene3D" id="3.40.50.300">
    <property type="entry name" value="P-loop containing nucleotide triphosphate hydrolases"/>
    <property type="match status" value="2"/>
</dbReference>
<evidence type="ECO:0000256" key="12">
    <source>
        <dbReference type="ARBA" id="ARBA00048988"/>
    </source>
</evidence>
<keyword evidence="7" id="KW-0862">Zinc</keyword>
<dbReference type="Pfam" id="PF18319">
    <property type="entry name" value="Zn_ribbon_PriA"/>
    <property type="match status" value="1"/>
</dbReference>
<dbReference type="GO" id="GO:0016787">
    <property type="term" value="F:hydrolase activity"/>
    <property type="evidence" value="ECO:0007669"/>
    <property type="project" value="UniProtKB-KW"/>
</dbReference>
<keyword evidence="9" id="KW-0238">DNA-binding</keyword>
<feature type="domain" description="Helicase ATP-binding" evidence="13">
    <location>
        <begin position="79"/>
        <end position="245"/>
    </location>
</feature>
<keyword evidence="6" id="KW-0347">Helicase</keyword>
<dbReference type="EC" id="5.6.2.4" evidence="11"/>
<evidence type="ECO:0000259" key="14">
    <source>
        <dbReference type="PROSITE" id="PS51194"/>
    </source>
</evidence>
<keyword evidence="4" id="KW-0547">Nucleotide-binding</keyword>
<evidence type="ECO:0000256" key="2">
    <source>
        <dbReference type="ARBA" id="ARBA00022705"/>
    </source>
</evidence>
<dbReference type="GO" id="GO:0006302">
    <property type="term" value="P:double-strand break repair"/>
    <property type="evidence" value="ECO:0007669"/>
    <property type="project" value="InterPro"/>
</dbReference>
<dbReference type="HAMAP" id="MF_00983">
    <property type="entry name" value="PriA"/>
    <property type="match status" value="1"/>
</dbReference>
<dbReference type="InterPro" id="IPR001650">
    <property type="entry name" value="Helicase_C-like"/>
</dbReference>
<dbReference type="InterPro" id="IPR011545">
    <property type="entry name" value="DEAD/DEAH_box_helicase_dom"/>
</dbReference>
<dbReference type="InterPro" id="IPR040498">
    <property type="entry name" value="PriA_CRR"/>
</dbReference>
<dbReference type="GO" id="GO:0006270">
    <property type="term" value="P:DNA replication initiation"/>
    <property type="evidence" value="ECO:0007669"/>
    <property type="project" value="TreeGrafter"/>
</dbReference>
<keyword evidence="2" id="KW-0235">DNA replication</keyword>
<evidence type="ECO:0000256" key="4">
    <source>
        <dbReference type="ARBA" id="ARBA00022741"/>
    </source>
</evidence>
<dbReference type="Pfam" id="PF00271">
    <property type="entry name" value="Helicase_C"/>
    <property type="match status" value="1"/>
</dbReference>
<sequence length="616" mass="68784">YREFITRVSRYYVYPLGLVLEEALPSIIFSARTSSIEEILEGKKRRSFALPPLIGGVSVGEVAHLTEWQDRVLEEVEGMLSSDSFSPALLLGVTGSGKTEIYLRAAKAALKQGKEVLVLVPEIALASQLIASFKAVLGESVGIWHSKITGPQKMTTWEAIEAGTIRVIVGVRSSIFTPLKNIGLIVVDEEHDPSYKQESKLRYNARDLALLLGKLHKATVLLGSATPSVTTFKRAERGDYRLLELPERVFSTPLPQVDIVDMKGKRSKGQSGFPWWMSDLLLKSMKESLDRGDQCLLFLNRRGFAPFCFCKDCGHVHRCPHCDISLTLHKSWGKGEEGVLVCHVCGYATKALLLCPKCNGSAIGTRGLGTEQVLEEIQRLFPDIRAERFDRDTLSSKRRYVSILEGFHRGEIHVIVGTQMITKGFDFPGLDLVGVIWGDQSLHFPSFNASERTFQLLTQVAGRAGRRGRQGRVIVQTFQPSHYAIRFAASHDYYSFAKEESQRRHEHGYPPYGHLINLIFSGRDRERVKNFAINCANIAKDLEVELKKRYTVGMEVLGPSPGIRPKVKDTFVWNLLLKGASRGIVRTCLSMLLSKIQNKSRSGVRIEIDCDPIGLA</sequence>
<keyword evidence="3" id="KW-0479">Metal-binding</keyword>
<dbReference type="GO" id="GO:0003677">
    <property type="term" value="F:DNA binding"/>
    <property type="evidence" value="ECO:0007669"/>
    <property type="project" value="UniProtKB-KW"/>
</dbReference>
<dbReference type="AlphaFoldDB" id="A0A7V2SVU4"/>
<dbReference type="EMBL" id="DRND01000263">
    <property type="protein sequence ID" value="HFC46893.1"/>
    <property type="molecule type" value="Genomic_DNA"/>
</dbReference>
<dbReference type="SMART" id="SM00490">
    <property type="entry name" value="HELICc"/>
    <property type="match status" value="1"/>
</dbReference>
<dbReference type="SUPFAM" id="SSF52540">
    <property type="entry name" value="P-loop containing nucleoside triphosphate hydrolases"/>
    <property type="match status" value="1"/>
</dbReference>
<feature type="non-terminal residue" evidence="15">
    <location>
        <position position="1"/>
    </location>
</feature>
<dbReference type="FunFam" id="3.40.50.300:FF:000489">
    <property type="entry name" value="Primosome assembly protein PriA"/>
    <property type="match status" value="1"/>
</dbReference>